<proteinExistence type="predicted"/>
<organism evidence="2 3">
    <name type="scientific">Aquimarina atlantica</name>
    <dbReference type="NCBI Taxonomy" id="1317122"/>
    <lineage>
        <taxon>Bacteria</taxon>
        <taxon>Pseudomonadati</taxon>
        <taxon>Bacteroidota</taxon>
        <taxon>Flavobacteriia</taxon>
        <taxon>Flavobacteriales</taxon>
        <taxon>Flavobacteriaceae</taxon>
        <taxon>Aquimarina</taxon>
    </lineage>
</organism>
<keyword evidence="3" id="KW-1185">Reference proteome</keyword>
<accession>A0A023C107</accession>
<keyword evidence="1" id="KW-0472">Membrane</keyword>
<evidence type="ECO:0000313" key="2">
    <source>
        <dbReference type="EMBL" id="EZH75997.1"/>
    </source>
</evidence>
<protein>
    <submittedName>
        <fullName evidence="2">Uncharacterized protein</fullName>
    </submittedName>
</protein>
<comment type="caution">
    <text evidence="2">The sequence shown here is derived from an EMBL/GenBank/DDBJ whole genome shotgun (WGS) entry which is preliminary data.</text>
</comment>
<evidence type="ECO:0000313" key="3">
    <source>
        <dbReference type="Proteomes" id="UP000023541"/>
    </source>
</evidence>
<reference evidence="2 3" key="1">
    <citation type="submission" date="2014-04" db="EMBL/GenBank/DDBJ databases">
        <title>Aquimarina sp. 22II-S11-z7 Genome Sequencing.</title>
        <authorList>
            <person name="Lai Q."/>
        </authorList>
    </citation>
    <scope>NUCLEOTIDE SEQUENCE [LARGE SCALE GENOMIC DNA]</scope>
    <source>
        <strain evidence="2 3">22II-S11-z7</strain>
    </source>
</reference>
<dbReference type="EMBL" id="AQRA01000001">
    <property type="protein sequence ID" value="EZH75997.1"/>
    <property type="molecule type" value="Genomic_DNA"/>
</dbReference>
<name>A0A023C107_9FLAO</name>
<keyword evidence="1" id="KW-0812">Transmembrane</keyword>
<dbReference type="Proteomes" id="UP000023541">
    <property type="component" value="Unassembled WGS sequence"/>
</dbReference>
<sequence>MQLAAQAEEGASLASEIKVFVSLVVVIVGDVVSFSKKTKNYTKGKPESLPFFSTTFFIKHNII</sequence>
<feature type="transmembrane region" description="Helical" evidence="1">
    <location>
        <begin position="17"/>
        <end position="35"/>
    </location>
</feature>
<keyword evidence="1" id="KW-1133">Transmembrane helix</keyword>
<gene>
    <name evidence="2" type="ORF">ATO12_04185</name>
</gene>
<dbReference type="AlphaFoldDB" id="A0A023C107"/>
<evidence type="ECO:0000256" key="1">
    <source>
        <dbReference type="SAM" id="Phobius"/>
    </source>
</evidence>